<dbReference type="InterPro" id="IPR035984">
    <property type="entry name" value="Acyl-CoA-binding_sf"/>
</dbReference>
<dbReference type="SMART" id="SM00248">
    <property type="entry name" value="ANK"/>
    <property type="match status" value="2"/>
</dbReference>
<reference evidence="6" key="1">
    <citation type="submission" date="2020-05" db="EMBL/GenBank/DDBJ databases">
        <title>Phylogenomic resolution of chytrid fungi.</title>
        <authorList>
            <person name="Stajich J.E."/>
            <person name="Amses K."/>
            <person name="Simmons R."/>
            <person name="Seto K."/>
            <person name="Myers J."/>
            <person name="Bonds A."/>
            <person name="Quandt C.A."/>
            <person name="Barry K."/>
            <person name="Liu P."/>
            <person name="Grigoriev I."/>
            <person name="Longcore J.E."/>
            <person name="James T.Y."/>
        </authorList>
    </citation>
    <scope>NUCLEOTIDE SEQUENCE</scope>
    <source>
        <strain evidence="6">JEL0476</strain>
    </source>
</reference>
<dbReference type="Pfam" id="PF12796">
    <property type="entry name" value="Ank_2"/>
    <property type="match status" value="1"/>
</dbReference>
<feature type="non-terminal residue" evidence="6">
    <location>
        <position position="1"/>
    </location>
</feature>
<keyword evidence="7" id="KW-1185">Reference proteome</keyword>
<proteinExistence type="predicted"/>
<comment type="caution">
    <text evidence="6">The sequence shown here is derived from an EMBL/GenBank/DDBJ whole genome shotgun (WGS) entry which is preliminary data.</text>
</comment>
<keyword evidence="2 4" id="KW-0040">ANK repeat</keyword>
<dbReference type="Gene3D" id="1.20.80.10">
    <property type="match status" value="1"/>
</dbReference>
<dbReference type="InterPro" id="IPR036770">
    <property type="entry name" value="Ankyrin_rpt-contain_sf"/>
</dbReference>
<sequence length="291" mass="33607">MIKGEKLRLSVSVLKVLLVVFAISVAAINEASIRRKKKKTITINKVKYENRNDTVEPEFVDDINENFNAAATFIRNNENLNLDDDTLLKLYALYKQATVGICNISKPSLLNFTESAKWEAWSALKNLKTLDAKLYYIELVENVTRWKQDLDVFEENSTEKNLKPKGMVYVSTMFKEKDLVNVESKTIFDFCKNNDLEKLENHIKQFPEEINILDEEGMSILHWASDRGNFRIVKFICENDNFKLLNAQDNLGQTALHLCVISEQNEVVEYLKRIGADQSIKDHDNNTIIDY</sequence>
<evidence type="ECO:0000313" key="6">
    <source>
        <dbReference type="EMBL" id="KAJ3224459.1"/>
    </source>
</evidence>
<protein>
    <recommendedName>
        <fullName evidence="5">ACB domain-containing protein</fullName>
    </recommendedName>
</protein>
<evidence type="ECO:0000256" key="2">
    <source>
        <dbReference type="ARBA" id="ARBA00023043"/>
    </source>
</evidence>
<dbReference type="PROSITE" id="PS51228">
    <property type="entry name" value="ACB_2"/>
    <property type="match status" value="1"/>
</dbReference>
<feature type="domain" description="ACB" evidence="5">
    <location>
        <begin position="63"/>
        <end position="149"/>
    </location>
</feature>
<name>A0AAD5U4Y3_9FUNG</name>
<dbReference type="InterPro" id="IPR014352">
    <property type="entry name" value="FERM/acyl-CoA-bd_prot_sf"/>
</dbReference>
<evidence type="ECO:0000256" key="4">
    <source>
        <dbReference type="PROSITE-ProRule" id="PRU00023"/>
    </source>
</evidence>
<evidence type="ECO:0000313" key="7">
    <source>
        <dbReference type="Proteomes" id="UP001211065"/>
    </source>
</evidence>
<dbReference type="SUPFAM" id="SSF48403">
    <property type="entry name" value="Ankyrin repeat"/>
    <property type="match status" value="1"/>
</dbReference>
<dbReference type="Gene3D" id="1.25.40.20">
    <property type="entry name" value="Ankyrin repeat-containing domain"/>
    <property type="match status" value="1"/>
</dbReference>
<evidence type="ECO:0000256" key="3">
    <source>
        <dbReference type="ARBA" id="ARBA00023121"/>
    </source>
</evidence>
<dbReference type="InterPro" id="IPR002110">
    <property type="entry name" value="Ankyrin_rpt"/>
</dbReference>
<dbReference type="SUPFAM" id="SSF47027">
    <property type="entry name" value="Acyl-CoA binding protein"/>
    <property type="match status" value="1"/>
</dbReference>
<dbReference type="PANTHER" id="PTHR24119:SF0">
    <property type="entry name" value="ACYL-COA-BINDING DOMAIN-CONTAINING PROTEIN 6"/>
    <property type="match status" value="1"/>
</dbReference>
<dbReference type="InterPro" id="IPR000582">
    <property type="entry name" value="Acyl-CoA-binding_protein"/>
</dbReference>
<organism evidence="6 7">
    <name type="scientific">Clydaea vesicula</name>
    <dbReference type="NCBI Taxonomy" id="447962"/>
    <lineage>
        <taxon>Eukaryota</taxon>
        <taxon>Fungi</taxon>
        <taxon>Fungi incertae sedis</taxon>
        <taxon>Chytridiomycota</taxon>
        <taxon>Chytridiomycota incertae sedis</taxon>
        <taxon>Chytridiomycetes</taxon>
        <taxon>Lobulomycetales</taxon>
        <taxon>Lobulomycetaceae</taxon>
        <taxon>Clydaea</taxon>
    </lineage>
</organism>
<keyword evidence="3" id="KW-0446">Lipid-binding</keyword>
<evidence type="ECO:0000259" key="5">
    <source>
        <dbReference type="PROSITE" id="PS51228"/>
    </source>
</evidence>
<dbReference type="PROSITE" id="PS50088">
    <property type="entry name" value="ANK_REPEAT"/>
    <property type="match status" value="1"/>
</dbReference>
<dbReference type="AlphaFoldDB" id="A0AAD5U4Y3"/>
<dbReference type="GO" id="GO:0000062">
    <property type="term" value="F:fatty-acyl-CoA binding"/>
    <property type="evidence" value="ECO:0007669"/>
    <property type="project" value="InterPro"/>
</dbReference>
<dbReference type="PANTHER" id="PTHR24119">
    <property type="entry name" value="ACYL-COA-BINDING DOMAIN-CONTAINING PROTEIN 6"/>
    <property type="match status" value="1"/>
</dbReference>
<accession>A0AAD5U4Y3</accession>
<feature type="repeat" description="ANK" evidence="4">
    <location>
        <begin position="251"/>
        <end position="283"/>
    </location>
</feature>
<dbReference type="PRINTS" id="PR00689">
    <property type="entry name" value="ACOABINDINGP"/>
</dbReference>
<evidence type="ECO:0000256" key="1">
    <source>
        <dbReference type="ARBA" id="ARBA00022737"/>
    </source>
</evidence>
<dbReference type="EMBL" id="JADGJW010000092">
    <property type="protein sequence ID" value="KAJ3224459.1"/>
    <property type="molecule type" value="Genomic_DNA"/>
</dbReference>
<gene>
    <name evidence="6" type="ORF">HK099_008409</name>
</gene>
<dbReference type="PROSITE" id="PS50297">
    <property type="entry name" value="ANK_REP_REGION"/>
    <property type="match status" value="1"/>
</dbReference>
<dbReference type="Proteomes" id="UP001211065">
    <property type="component" value="Unassembled WGS sequence"/>
</dbReference>
<keyword evidence="1" id="KW-0677">Repeat</keyword>
<dbReference type="Pfam" id="PF00887">
    <property type="entry name" value="ACBP"/>
    <property type="match status" value="1"/>
</dbReference>